<dbReference type="OrthoDB" id="921445at2"/>
<reference evidence="2 3" key="1">
    <citation type="submission" date="2019-08" db="EMBL/GenBank/DDBJ databases">
        <title>Genome of Aequorivita antarctica SW49 (type strain).</title>
        <authorList>
            <person name="Bowman J.P."/>
        </authorList>
    </citation>
    <scope>NUCLEOTIDE SEQUENCE [LARGE SCALE GENOMIC DNA]</scope>
    <source>
        <strain evidence="2 3">SW49</strain>
    </source>
</reference>
<protein>
    <submittedName>
        <fullName evidence="2">PorT family protein</fullName>
    </submittedName>
</protein>
<evidence type="ECO:0000256" key="1">
    <source>
        <dbReference type="SAM" id="SignalP"/>
    </source>
</evidence>
<organism evidence="2 3">
    <name type="scientific">Aequorivita antarctica</name>
    <dbReference type="NCBI Taxonomy" id="153266"/>
    <lineage>
        <taxon>Bacteria</taxon>
        <taxon>Pseudomonadati</taxon>
        <taxon>Bacteroidota</taxon>
        <taxon>Flavobacteriia</taxon>
        <taxon>Flavobacteriales</taxon>
        <taxon>Flavobacteriaceae</taxon>
        <taxon>Aequorivita</taxon>
    </lineage>
</organism>
<comment type="caution">
    <text evidence="2">The sequence shown here is derived from an EMBL/GenBank/DDBJ whole genome shotgun (WGS) entry which is preliminary data.</text>
</comment>
<gene>
    <name evidence="2" type="ORF">ESU54_06620</name>
</gene>
<feature type="signal peptide" evidence="1">
    <location>
        <begin position="1"/>
        <end position="19"/>
    </location>
</feature>
<evidence type="ECO:0000313" key="2">
    <source>
        <dbReference type="EMBL" id="TXD73432.1"/>
    </source>
</evidence>
<proteinExistence type="predicted"/>
<sequence length="404" mass="46131">MKSKLLLLTILLSVPNLFSQTKFEAGYIVLTNGTKTNCLIKNEDWKGSPATFEYKIGENDEVKLGNVSTVKEFGSSENFKYLTVTLPVEQSSDKVGDLTEDRNPIFKDETLFLKVLVEGNASLYYTTKNGENRFFYKVNDSKIEQLIYKRYTTLNQDIAKNNRYKQQLITDIQCSSIDAKALENIEYKKSSLTTLFKKYNTCQNGENIVYAKKDVKSGFNLSIRPGVTFGSLSILKAGDEKLKFDNQTGIRIGLEAEYVFPFNNGKWSIFIEPAYRNYKAEKEVIYVDFLTFQKTTLVTAEYNSIELPIGARHYMFLNQDSAFFLDAAFVIDASILDSKIESSNENSYDMDVKTDVAIGFGLGFKYKKRYSLEARYHTSRKITNYLDISTDYNSFALIAGYNFL</sequence>
<dbReference type="RefSeq" id="WP_111845923.1">
    <property type="nucleotide sequence ID" value="NZ_UEGI01000030.1"/>
</dbReference>
<accession>A0A5C6Z0E4</accession>
<dbReference type="Proteomes" id="UP000321497">
    <property type="component" value="Unassembled WGS sequence"/>
</dbReference>
<feature type="chain" id="PRO_5023104034" evidence="1">
    <location>
        <begin position="20"/>
        <end position="404"/>
    </location>
</feature>
<dbReference type="EMBL" id="VORT01000004">
    <property type="protein sequence ID" value="TXD73432.1"/>
    <property type="molecule type" value="Genomic_DNA"/>
</dbReference>
<dbReference type="AlphaFoldDB" id="A0A5C6Z0E4"/>
<keyword evidence="3" id="KW-1185">Reference proteome</keyword>
<evidence type="ECO:0000313" key="3">
    <source>
        <dbReference type="Proteomes" id="UP000321497"/>
    </source>
</evidence>
<keyword evidence="1" id="KW-0732">Signal</keyword>
<name>A0A5C6Z0E4_9FLAO</name>